<evidence type="ECO:0000256" key="4">
    <source>
        <dbReference type="ARBA" id="ARBA00023163"/>
    </source>
</evidence>
<gene>
    <name evidence="7" type="ORF">GCM10011511_11270</name>
</gene>
<dbReference type="NCBIfam" id="TIGR02985">
    <property type="entry name" value="Sig70_bacteroi1"/>
    <property type="match status" value="1"/>
</dbReference>
<dbReference type="GO" id="GO:0016987">
    <property type="term" value="F:sigma factor activity"/>
    <property type="evidence" value="ECO:0007669"/>
    <property type="project" value="UniProtKB-KW"/>
</dbReference>
<dbReference type="InterPro" id="IPR039425">
    <property type="entry name" value="RNA_pol_sigma-70-like"/>
</dbReference>
<evidence type="ECO:0000256" key="1">
    <source>
        <dbReference type="ARBA" id="ARBA00010641"/>
    </source>
</evidence>
<organism evidence="7 8">
    <name type="scientific">Puia dinghuensis</name>
    <dbReference type="NCBI Taxonomy" id="1792502"/>
    <lineage>
        <taxon>Bacteria</taxon>
        <taxon>Pseudomonadati</taxon>
        <taxon>Bacteroidota</taxon>
        <taxon>Chitinophagia</taxon>
        <taxon>Chitinophagales</taxon>
        <taxon>Chitinophagaceae</taxon>
        <taxon>Puia</taxon>
    </lineage>
</organism>
<keyword evidence="7" id="KW-0240">DNA-directed RNA polymerase</keyword>
<evidence type="ECO:0000256" key="2">
    <source>
        <dbReference type="ARBA" id="ARBA00023015"/>
    </source>
</evidence>
<dbReference type="GO" id="GO:0000428">
    <property type="term" value="C:DNA-directed RNA polymerase complex"/>
    <property type="evidence" value="ECO:0007669"/>
    <property type="project" value="UniProtKB-KW"/>
</dbReference>
<dbReference type="InterPro" id="IPR014327">
    <property type="entry name" value="RNA_pol_sigma70_bacteroid"/>
</dbReference>
<reference evidence="7" key="2">
    <citation type="submission" date="2020-09" db="EMBL/GenBank/DDBJ databases">
        <authorList>
            <person name="Sun Q."/>
            <person name="Zhou Y."/>
        </authorList>
    </citation>
    <scope>NUCLEOTIDE SEQUENCE</scope>
    <source>
        <strain evidence="7">CGMCC 1.15448</strain>
    </source>
</reference>
<accession>A0A8J2UA48</accession>
<dbReference type="InterPro" id="IPR007627">
    <property type="entry name" value="RNA_pol_sigma70_r2"/>
</dbReference>
<feature type="domain" description="RNA polymerase sigma factor 70 region 4 type 2" evidence="6">
    <location>
        <begin position="126"/>
        <end position="170"/>
    </location>
</feature>
<keyword evidence="8" id="KW-1185">Reference proteome</keyword>
<dbReference type="Gene3D" id="1.10.1740.10">
    <property type="match status" value="1"/>
</dbReference>
<dbReference type="InterPro" id="IPR013249">
    <property type="entry name" value="RNA_pol_sigma70_r4_t2"/>
</dbReference>
<evidence type="ECO:0000259" key="5">
    <source>
        <dbReference type="Pfam" id="PF04542"/>
    </source>
</evidence>
<feature type="domain" description="RNA polymerase sigma-70 region 2" evidence="5">
    <location>
        <begin position="27"/>
        <end position="94"/>
    </location>
</feature>
<proteinExistence type="inferred from homology"/>
<sequence>MSAEKNYNEHLLLQQIAQRDENAFKALFDLYKDRLFLYINGIIKSKEVSEEIVMDVFLKIWLGKEIVNQIENFDAFLFRVAYNKSIDFLRSAARDPKLRDLVWHEMQVAGGLNADEQVITREYENKLREAIGLLSPQRRLVYQMSREKGFSHNAIARQLQLSKHTVSNHIVESQRFIRAYLIRHLDIAVLCFSFLFGGF</sequence>
<dbReference type="InterPro" id="IPR036388">
    <property type="entry name" value="WH-like_DNA-bd_sf"/>
</dbReference>
<dbReference type="InterPro" id="IPR013324">
    <property type="entry name" value="RNA_pol_sigma_r3/r4-like"/>
</dbReference>
<dbReference type="InterPro" id="IPR014284">
    <property type="entry name" value="RNA_pol_sigma-70_dom"/>
</dbReference>
<keyword evidence="2" id="KW-0805">Transcription regulation</keyword>
<dbReference type="Gene3D" id="1.10.10.10">
    <property type="entry name" value="Winged helix-like DNA-binding domain superfamily/Winged helix DNA-binding domain"/>
    <property type="match status" value="1"/>
</dbReference>
<dbReference type="GO" id="GO:0006352">
    <property type="term" value="P:DNA-templated transcription initiation"/>
    <property type="evidence" value="ECO:0007669"/>
    <property type="project" value="InterPro"/>
</dbReference>
<dbReference type="SUPFAM" id="SSF88946">
    <property type="entry name" value="Sigma2 domain of RNA polymerase sigma factors"/>
    <property type="match status" value="1"/>
</dbReference>
<dbReference type="RefSeq" id="WP_188929376.1">
    <property type="nucleotide sequence ID" value="NZ_BMJC01000001.1"/>
</dbReference>
<name>A0A8J2UA48_9BACT</name>
<dbReference type="SUPFAM" id="SSF88659">
    <property type="entry name" value="Sigma3 and sigma4 domains of RNA polymerase sigma factors"/>
    <property type="match status" value="1"/>
</dbReference>
<evidence type="ECO:0000313" key="7">
    <source>
        <dbReference type="EMBL" id="GGA89783.1"/>
    </source>
</evidence>
<reference evidence="7" key="1">
    <citation type="journal article" date="2014" name="Int. J. Syst. Evol. Microbiol.">
        <title>Complete genome sequence of Corynebacterium casei LMG S-19264T (=DSM 44701T), isolated from a smear-ripened cheese.</title>
        <authorList>
            <consortium name="US DOE Joint Genome Institute (JGI-PGF)"/>
            <person name="Walter F."/>
            <person name="Albersmeier A."/>
            <person name="Kalinowski J."/>
            <person name="Ruckert C."/>
        </authorList>
    </citation>
    <scope>NUCLEOTIDE SEQUENCE</scope>
    <source>
        <strain evidence="7">CGMCC 1.15448</strain>
    </source>
</reference>
<dbReference type="AlphaFoldDB" id="A0A8J2UA48"/>
<dbReference type="EMBL" id="BMJC01000001">
    <property type="protein sequence ID" value="GGA89783.1"/>
    <property type="molecule type" value="Genomic_DNA"/>
</dbReference>
<dbReference type="PANTHER" id="PTHR43133:SF46">
    <property type="entry name" value="RNA POLYMERASE SIGMA-70 FACTOR ECF SUBFAMILY"/>
    <property type="match status" value="1"/>
</dbReference>
<protein>
    <submittedName>
        <fullName evidence="7">DNA-directed RNA polymerase sigma-70 factor</fullName>
    </submittedName>
</protein>
<dbReference type="Pfam" id="PF08281">
    <property type="entry name" value="Sigma70_r4_2"/>
    <property type="match status" value="1"/>
</dbReference>
<comment type="caution">
    <text evidence="7">The sequence shown here is derived from an EMBL/GenBank/DDBJ whole genome shotgun (WGS) entry which is preliminary data.</text>
</comment>
<evidence type="ECO:0000256" key="3">
    <source>
        <dbReference type="ARBA" id="ARBA00023082"/>
    </source>
</evidence>
<keyword evidence="4" id="KW-0804">Transcription</keyword>
<dbReference type="Proteomes" id="UP000607559">
    <property type="component" value="Unassembled WGS sequence"/>
</dbReference>
<dbReference type="InterPro" id="IPR013325">
    <property type="entry name" value="RNA_pol_sigma_r2"/>
</dbReference>
<comment type="similarity">
    <text evidence="1">Belongs to the sigma-70 factor family. ECF subfamily.</text>
</comment>
<keyword evidence="3" id="KW-0731">Sigma factor</keyword>
<dbReference type="Pfam" id="PF04542">
    <property type="entry name" value="Sigma70_r2"/>
    <property type="match status" value="1"/>
</dbReference>
<evidence type="ECO:0000259" key="6">
    <source>
        <dbReference type="Pfam" id="PF08281"/>
    </source>
</evidence>
<evidence type="ECO:0000313" key="8">
    <source>
        <dbReference type="Proteomes" id="UP000607559"/>
    </source>
</evidence>
<dbReference type="NCBIfam" id="TIGR02937">
    <property type="entry name" value="sigma70-ECF"/>
    <property type="match status" value="1"/>
</dbReference>
<dbReference type="PANTHER" id="PTHR43133">
    <property type="entry name" value="RNA POLYMERASE ECF-TYPE SIGMA FACTO"/>
    <property type="match status" value="1"/>
</dbReference>
<dbReference type="GO" id="GO:0003677">
    <property type="term" value="F:DNA binding"/>
    <property type="evidence" value="ECO:0007669"/>
    <property type="project" value="InterPro"/>
</dbReference>